<dbReference type="AlphaFoldDB" id="A0AAD7T6E8"/>
<reference evidence="1" key="1">
    <citation type="journal article" date="2023" name="Science">
        <title>Genome structures resolve the early diversification of teleost fishes.</title>
        <authorList>
            <person name="Parey E."/>
            <person name="Louis A."/>
            <person name="Montfort J."/>
            <person name="Bouchez O."/>
            <person name="Roques C."/>
            <person name="Iampietro C."/>
            <person name="Lluch J."/>
            <person name="Castinel A."/>
            <person name="Donnadieu C."/>
            <person name="Desvignes T."/>
            <person name="Floi Bucao C."/>
            <person name="Jouanno E."/>
            <person name="Wen M."/>
            <person name="Mejri S."/>
            <person name="Dirks R."/>
            <person name="Jansen H."/>
            <person name="Henkel C."/>
            <person name="Chen W.J."/>
            <person name="Zahm M."/>
            <person name="Cabau C."/>
            <person name="Klopp C."/>
            <person name="Thompson A.W."/>
            <person name="Robinson-Rechavi M."/>
            <person name="Braasch I."/>
            <person name="Lecointre G."/>
            <person name="Bobe J."/>
            <person name="Postlethwait J.H."/>
            <person name="Berthelot C."/>
            <person name="Roest Crollius H."/>
            <person name="Guiguen Y."/>
        </authorList>
    </citation>
    <scope>NUCLEOTIDE SEQUENCE</scope>
    <source>
        <strain evidence="1">NC1722</strain>
    </source>
</reference>
<dbReference type="Proteomes" id="UP001221898">
    <property type="component" value="Unassembled WGS sequence"/>
</dbReference>
<sequence length="72" mass="7915">MAAQGARYRPWGNPQSDCLDYKRSCNLFESDLKIPTSKARNHQVLLGNQEVTTLLDLGSAITQVAPLPSNIT</sequence>
<protein>
    <submittedName>
        <fullName evidence="1">Uncharacterized protein</fullName>
    </submittedName>
</protein>
<evidence type="ECO:0000313" key="2">
    <source>
        <dbReference type="Proteomes" id="UP001221898"/>
    </source>
</evidence>
<comment type="caution">
    <text evidence="1">The sequence shown here is derived from an EMBL/GenBank/DDBJ whole genome shotgun (WGS) entry which is preliminary data.</text>
</comment>
<proteinExistence type="predicted"/>
<accession>A0AAD7T6E8</accession>
<evidence type="ECO:0000313" key="1">
    <source>
        <dbReference type="EMBL" id="KAJ8414828.1"/>
    </source>
</evidence>
<gene>
    <name evidence="1" type="ORF">AAFF_G00023510</name>
</gene>
<organism evidence="1 2">
    <name type="scientific">Aldrovandia affinis</name>
    <dbReference type="NCBI Taxonomy" id="143900"/>
    <lineage>
        <taxon>Eukaryota</taxon>
        <taxon>Metazoa</taxon>
        <taxon>Chordata</taxon>
        <taxon>Craniata</taxon>
        <taxon>Vertebrata</taxon>
        <taxon>Euteleostomi</taxon>
        <taxon>Actinopterygii</taxon>
        <taxon>Neopterygii</taxon>
        <taxon>Teleostei</taxon>
        <taxon>Notacanthiformes</taxon>
        <taxon>Halosauridae</taxon>
        <taxon>Aldrovandia</taxon>
    </lineage>
</organism>
<dbReference type="EMBL" id="JAINUG010000011">
    <property type="protein sequence ID" value="KAJ8414828.1"/>
    <property type="molecule type" value="Genomic_DNA"/>
</dbReference>
<name>A0AAD7T6E8_9TELE</name>
<keyword evidence="2" id="KW-1185">Reference proteome</keyword>